<evidence type="ECO:0000313" key="4">
    <source>
        <dbReference type="Proteomes" id="UP000004221"/>
    </source>
</evidence>
<organism evidence="3 4">
    <name type="scientific">Nitrolancea hollandica Lb</name>
    <dbReference type="NCBI Taxonomy" id="1129897"/>
    <lineage>
        <taxon>Bacteria</taxon>
        <taxon>Pseudomonadati</taxon>
        <taxon>Thermomicrobiota</taxon>
        <taxon>Thermomicrobia</taxon>
        <taxon>Sphaerobacterales</taxon>
        <taxon>Sphaerobacterineae</taxon>
        <taxon>Sphaerobacteraceae</taxon>
        <taxon>Nitrolancea</taxon>
    </lineage>
</organism>
<evidence type="ECO:0000256" key="1">
    <source>
        <dbReference type="ARBA" id="ARBA00044755"/>
    </source>
</evidence>
<dbReference type="EMBL" id="CAGS01000142">
    <property type="protein sequence ID" value="CCF83382.1"/>
    <property type="molecule type" value="Genomic_DNA"/>
</dbReference>
<proteinExistence type="inferred from homology"/>
<evidence type="ECO:0008006" key="5">
    <source>
        <dbReference type="Google" id="ProtNLM"/>
    </source>
</evidence>
<evidence type="ECO:0000313" key="3">
    <source>
        <dbReference type="EMBL" id="CCF83382.1"/>
    </source>
</evidence>
<dbReference type="InterPro" id="IPR007607">
    <property type="entry name" value="BacA/B"/>
</dbReference>
<feature type="region of interest" description="Disordered" evidence="2">
    <location>
        <begin position="128"/>
        <end position="170"/>
    </location>
</feature>
<dbReference type="Pfam" id="PF04519">
    <property type="entry name" value="Bactofilin"/>
    <property type="match status" value="1"/>
</dbReference>
<reference evidence="3 4" key="1">
    <citation type="journal article" date="2012" name="ISME J.">
        <title>Nitrification expanded: discovery, physiology and genomics of a nitrite-oxidizing bacterium from the phylum Chloroflexi.</title>
        <authorList>
            <person name="Sorokin D.Y."/>
            <person name="Lucker S."/>
            <person name="Vejmelkova D."/>
            <person name="Kostrikina N.A."/>
            <person name="Kleerebezem R."/>
            <person name="Rijpstra W.I."/>
            <person name="Damste J.S."/>
            <person name="Le Paslier D."/>
            <person name="Muyzer G."/>
            <person name="Wagner M."/>
            <person name="van Loosdrecht M.C."/>
            <person name="Daims H."/>
        </authorList>
    </citation>
    <scope>NUCLEOTIDE SEQUENCE [LARGE SCALE GENOMIC DNA]</scope>
    <source>
        <strain evidence="4">none</strain>
    </source>
</reference>
<comment type="caution">
    <text evidence="3">The sequence shown here is derived from an EMBL/GenBank/DDBJ whole genome shotgun (WGS) entry which is preliminary data.</text>
</comment>
<dbReference type="PANTHER" id="PTHR35024:SF4">
    <property type="entry name" value="POLYMER-FORMING CYTOSKELETAL PROTEIN"/>
    <property type="match status" value="1"/>
</dbReference>
<evidence type="ECO:0000256" key="2">
    <source>
        <dbReference type="SAM" id="MobiDB-lite"/>
    </source>
</evidence>
<keyword evidence="4" id="KW-1185">Reference proteome</keyword>
<feature type="compositionally biased region" description="Polar residues" evidence="2">
    <location>
        <begin position="135"/>
        <end position="144"/>
    </location>
</feature>
<sequence length="170" mass="17798">MSYRPSGQAGGHNEGLNTQTPESFSLIDRHSAFEGTLTSSRDLRIEGEMRGTVRCQGLLYVAEGSDVDATVEAANVTVAGQLQGNITCRGKLQILPSGRVTAKVITESLVINEGAVYEGELQMDLGSLAGPSDSGRISSGTTPSILRRFGDQNNGSSAALPPSTARKDGE</sequence>
<accession>I4EFC0</accession>
<dbReference type="AlphaFoldDB" id="I4EFC0"/>
<dbReference type="OrthoDB" id="165623at2"/>
<feature type="region of interest" description="Disordered" evidence="2">
    <location>
        <begin position="1"/>
        <end position="20"/>
    </location>
</feature>
<dbReference type="RefSeq" id="WP_008476498.1">
    <property type="nucleotide sequence ID" value="NZ_CAGS01000142.1"/>
</dbReference>
<gene>
    <name evidence="3" type="ORF">NITHO_2260005</name>
</gene>
<name>I4EFC0_9BACT</name>
<protein>
    <recommendedName>
        <fullName evidence="5">Polymer-forming cytoskeletal protein</fullName>
    </recommendedName>
</protein>
<dbReference type="PANTHER" id="PTHR35024">
    <property type="entry name" value="HYPOTHETICAL CYTOSOLIC PROTEIN"/>
    <property type="match status" value="1"/>
</dbReference>
<dbReference type="Proteomes" id="UP000004221">
    <property type="component" value="Unassembled WGS sequence"/>
</dbReference>
<comment type="similarity">
    <text evidence="1">Belongs to the bactofilin family.</text>
</comment>